<accession>A0ABX2FKY1</accession>
<organism evidence="1 2">
    <name type="scientific">Hymenobacter caeli</name>
    <dbReference type="NCBI Taxonomy" id="2735894"/>
    <lineage>
        <taxon>Bacteria</taxon>
        <taxon>Pseudomonadati</taxon>
        <taxon>Bacteroidota</taxon>
        <taxon>Cytophagia</taxon>
        <taxon>Cytophagales</taxon>
        <taxon>Hymenobacteraceae</taxon>
        <taxon>Hymenobacter</taxon>
    </lineage>
</organism>
<protein>
    <submittedName>
        <fullName evidence="1">Uncharacterized protein</fullName>
    </submittedName>
</protein>
<evidence type="ECO:0000313" key="1">
    <source>
        <dbReference type="EMBL" id="NRT17759.1"/>
    </source>
</evidence>
<comment type="caution">
    <text evidence="1">The sequence shown here is derived from an EMBL/GenBank/DDBJ whole genome shotgun (WGS) entry which is preliminary data.</text>
</comment>
<proteinExistence type="predicted"/>
<dbReference type="Proteomes" id="UP000779507">
    <property type="component" value="Unassembled WGS sequence"/>
</dbReference>
<sequence>MAANPTPPPPAYFPSLSLENVRSFGTKQTISFARPGGQPAPSTSPLR</sequence>
<dbReference type="EMBL" id="JABSNP010000002">
    <property type="protein sequence ID" value="NRT17759.1"/>
    <property type="molecule type" value="Genomic_DNA"/>
</dbReference>
<evidence type="ECO:0000313" key="2">
    <source>
        <dbReference type="Proteomes" id="UP000779507"/>
    </source>
</evidence>
<reference evidence="1 2" key="1">
    <citation type="submission" date="2020-05" db="EMBL/GenBank/DDBJ databases">
        <title>Genomic Encyclopedia of Type Strains, Phase IV (KMG-V): Genome sequencing to study the core and pangenomes of soil and plant-associated prokaryotes.</title>
        <authorList>
            <person name="Whitman W."/>
        </authorList>
    </citation>
    <scope>NUCLEOTIDE SEQUENCE [LARGE SCALE GENOMIC DNA]</scope>
    <source>
        <strain evidence="1 2">9A</strain>
    </source>
</reference>
<keyword evidence="2" id="KW-1185">Reference proteome</keyword>
<gene>
    <name evidence="1" type="ORF">HNP98_000566</name>
</gene>
<name>A0ABX2FKY1_9BACT</name>